<gene>
    <name evidence="1" type="ORF">F4821DRAFT_273847</name>
</gene>
<reference evidence="1 2" key="1">
    <citation type="journal article" date="2022" name="New Phytol.">
        <title>Ecological generalism drives hyperdiversity of secondary metabolite gene clusters in xylarialean endophytes.</title>
        <authorList>
            <person name="Franco M.E.E."/>
            <person name="Wisecaver J.H."/>
            <person name="Arnold A.E."/>
            <person name="Ju Y.M."/>
            <person name="Slot J.C."/>
            <person name="Ahrendt S."/>
            <person name="Moore L.P."/>
            <person name="Eastman K.E."/>
            <person name="Scott K."/>
            <person name="Konkel Z."/>
            <person name="Mondo S.J."/>
            <person name="Kuo A."/>
            <person name="Hayes R.D."/>
            <person name="Haridas S."/>
            <person name="Andreopoulos B."/>
            <person name="Riley R."/>
            <person name="LaButti K."/>
            <person name="Pangilinan J."/>
            <person name="Lipzen A."/>
            <person name="Amirebrahimi M."/>
            <person name="Yan J."/>
            <person name="Adam C."/>
            <person name="Keymanesh K."/>
            <person name="Ng V."/>
            <person name="Louie K."/>
            <person name="Northen T."/>
            <person name="Drula E."/>
            <person name="Henrissat B."/>
            <person name="Hsieh H.M."/>
            <person name="Youens-Clark K."/>
            <person name="Lutzoni F."/>
            <person name="Miadlikowska J."/>
            <person name="Eastwood D.C."/>
            <person name="Hamelin R.C."/>
            <person name="Grigoriev I.V."/>
            <person name="U'Ren J.M."/>
        </authorList>
    </citation>
    <scope>NUCLEOTIDE SEQUENCE [LARGE SCALE GENOMIC DNA]</scope>
    <source>
        <strain evidence="1 2">ER1909</strain>
    </source>
</reference>
<comment type="caution">
    <text evidence="1">The sequence shown here is derived from an EMBL/GenBank/DDBJ whole genome shotgun (WGS) entry which is preliminary data.</text>
</comment>
<keyword evidence="2" id="KW-1185">Reference proteome</keyword>
<organism evidence="1 2">
    <name type="scientific">Hypoxylon rubiginosum</name>
    <dbReference type="NCBI Taxonomy" id="110542"/>
    <lineage>
        <taxon>Eukaryota</taxon>
        <taxon>Fungi</taxon>
        <taxon>Dikarya</taxon>
        <taxon>Ascomycota</taxon>
        <taxon>Pezizomycotina</taxon>
        <taxon>Sordariomycetes</taxon>
        <taxon>Xylariomycetidae</taxon>
        <taxon>Xylariales</taxon>
        <taxon>Hypoxylaceae</taxon>
        <taxon>Hypoxylon</taxon>
    </lineage>
</organism>
<accession>A0ACC0CJ69</accession>
<sequence>MQETVTQTETKKGVGGYRQINKSLNICAFDSYLNSQQASLPELADVEQVSPRAIRVLGQNPGKFTLQGTNTWIIGTGEKRLIIDTGQGIPAWAELIESTLSDMGFSLSHVLLTHWHGDHTQGVPDLLQLYPYLRNSIYKNFPGKGQQPISDGQIFKVEGATVRAVHAPGHSNDHMCFILEEDNAMLTGDNVLGHGSSAVEELGTYMATLDKMRSHGCMTGYPAHGIVIENLQTRITGELAQKLRRERQVLKVLNELRCQAIEGRRVGVATLSVMEIVVMIHGDDLDEEVAKLALEPFIEEVLRKLADDGKVAFQIKGGQKRWFSIE</sequence>
<dbReference type="Proteomes" id="UP001497680">
    <property type="component" value="Unassembled WGS sequence"/>
</dbReference>
<dbReference type="EMBL" id="MU394445">
    <property type="protein sequence ID" value="KAI6080422.1"/>
    <property type="molecule type" value="Genomic_DNA"/>
</dbReference>
<proteinExistence type="predicted"/>
<evidence type="ECO:0000313" key="2">
    <source>
        <dbReference type="Proteomes" id="UP001497680"/>
    </source>
</evidence>
<evidence type="ECO:0000313" key="1">
    <source>
        <dbReference type="EMBL" id="KAI6080422.1"/>
    </source>
</evidence>
<protein>
    <submittedName>
        <fullName evidence="1">Metallo-beta-lactamase domain protein</fullName>
    </submittedName>
</protein>
<name>A0ACC0CJ69_9PEZI</name>